<proteinExistence type="predicted"/>
<dbReference type="PROSITE" id="PS51379">
    <property type="entry name" value="4FE4S_FER_2"/>
    <property type="match status" value="1"/>
</dbReference>
<comment type="subcellular location">
    <subcellularLocation>
        <location evidence="1">Nucleus</location>
    </subcellularLocation>
</comment>
<dbReference type="OrthoDB" id="424974at2759"/>
<dbReference type="SMART" id="SM00066">
    <property type="entry name" value="GAL4"/>
    <property type="match status" value="1"/>
</dbReference>
<evidence type="ECO:0000256" key="2">
    <source>
        <dbReference type="ARBA" id="ARBA00023242"/>
    </source>
</evidence>
<dbReference type="InterPro" id="IPR036864">
    <property type="entry name" value="Zn2-C6_fun-type_DNA-bd_sf"/>
</dbReference>
<dbReference type="GO" id="GO:0000981">
    <property type="term" value="F:DNA-binding transcription factor activity, RNA polymerase II-specific"/>
    <property type="evidence" value="ECO:0007669"/>
    <property type="project" value="InterPro"/>
</dbReference>
<sequence>MPPSRNISRHKDSVEVRRARGEISCAECRRHKLKCNKSIPCGTCIRKGCEEVCPNGTLTLGQPPRHVPRDTDTDVQMKKLTQMSKRIQQLEDALQIANSSLTTSTHPLLSDELLKIKNVIEGPMHMKEETDASDEDTVNSIGTLRMLGRGVESYVGANKLLIDRAVDAMHLKVNPLASPAMTLPGETFPFTPLYLPADEMLAQIEGKLPSFERASALVEAYLENTTWLIRIVDREQIMEELIPQIYRRRQNAGNSGTGETQSTDPHALALLLAIFACGAVADLTLPPWNEEADLYYHLASTAIGLRSVFDGTSLHTVQALAVLGSYDIFSCRKNSLEGTWKLISFSDNTRADYSDWFASRPIPFQVSSKAGTTQKTAILGTLLSGYMEIHIESIGSGRPRSLNRDSIDCELPEDTDATVLRDGTKISSIWGLRHQFTKEIVSDLVDRLSSARALRYSEILLFDQKVRDFRSDEFVKLETNSRVRSDASGRELLERLMIVLLKEPTLLLLHRNFFLRALIENPSDPTRSHFAPSFFATYRCATMILRGLRGLMYECDHFITRIWPMWAHALSASVMLGSIAACGTRAALAPEAYIEFNHSIDMLAKVQIHPLVKDLLPTVLQLRDRAYDALVRHGNDVPKPRSPVVMRPPKIEEKSFDLLNSMDWMVPKRLQGHFGTHVTPHQSISNYLDEPMPGPDTPSASTSTSSRTLGGAYSGGVTHQQADLTSETSLDRIFNHDQTNTAQSTNPTLSDMMVSPQDSLLSQINTAQYASGTPRVSSTNQYGLYLPSEMQADYGQGTERPTSHNTNGQTLNHGVGILQSSQLSSSSRAEYHDSLPSASNAAFGVYPAGVDGGEHVQAEMDSTQSPLDFDSFPDFSLESFLNTDFDVSFDMRSSTGDENILPLISDDLEPCRTILQDSRFFGIGPNISTPGNETQFGGS</sequence>
<dbReference type="SUPFAM" id="SSF57701">
    <property type="entry name" value="Zn2/Cys6 DNA-binding domain"/>
    <property type="match status" value="1"/>
</dbReference>
<dbReference type="InterPro" id="IPR017896">
    <property type="entry name" value="4Fe4S_Fe-S-bd"/>
</dbReference>
<feature type="domain" description="4Fe-4S ferredoxin-type" evidence="5">
    <location>
        <begin position="31"/>
        <end position="63"/>
    </location>
</feature>
<dbReference type="CDD" id="cd12148">
    <property type="entry name" value="fungal_TF_MHR"/>
    <property type="match status" value="1"/>
</dbReference>
<dbReference type="InterPro" id="IPR001138">
    <property type="entry name" value="Zn2Cys6_DnaBD"/>
</dbReference>
<dbReference type="EMBL" id="LNZH02000209">
    <property type="protein sequence ID" value="OCB85402.1"/>
    <property type="molecule type" value="Genomic_DNA"/>
</dbReference>
<dbReference type="PANTHER" id="PTHR31001:SF56">
    <property type="entry name" value="ZN(2)-C6 FUNGAL-TYPE DOMAIN-CONTAINING PROTEIN"/>
    <property type="match status" value="1"/>
</dbReference>
<keyword evidence="2" id="KW-0539">Nucleus</keyword>
<evidence type="ECO:0000313" key="6">
    <source>
        <dbReference type="EMBL" id="OCB85402.1"/>
    </source>
</evidence>
<dbReference type="GO" id="GO:0005634">
    <property type="term" value="C:nucleus"/>
    <property type="evidence" value="ECO:0007669"/>
    <property type="project" value="UniProtKB-SubCell"/>
</dbReference>
<evidence type="ECO:0000259" key="5">
    <source>
        <dbReference type="PROSITE" id="PS51379"/>
    </source>
</evidence>
<comment type="caution">
    <text evidence="6">The sequence shown here is derived from an EMBL/GenBank/DDBJ whole genome shotgun (WGS) entry which is preliminary data.</text>
</comment>
<dbReference type="Gene3D" id="4.10.240.10">
    <property type="entry name" value="Zn(2)-C6 fungal-type DNA-binding domain"/>
    <property type="match status" value="1"/>
</dbReference>
<dbReference type="Proteomes" id="UP000757232">
    <property type="component" value="Unassembled WGS sequence"/>
</dbReference>
<reference evidence="6" key="1">
    <citation type="submission" date="2016-06" db="EMBL/GenBank/DDBJ databases">
        <title>Draft Genome sequence of the fungus Inonotus baumii.</title>
        <authorList>
            <person name="Zhu H."/>
            <person name="Lin W."/>
        </authorList>
    </citation>
    <scope>NUCLEOTIDE SEQUENCE</scope>
    <source>
        <strain evidence="6">821</strain>
    </source>
</reference>
<evidence type="ECO:0000259" key="4">
    <source>
        <dbReference type="PROSITE" id="PS50048"/>
    </source>
</evidence>
<evidence type="ECO:0008006" key="8">
    <source>
        <dbReference type="Google" id="ProtNLM"/>
    </source>
</evidence>
<dbReference type="AlphaFoldDB" id="A0A9Q5HT76"/>
<gene>
    <name evidence="6" type="ORF">A7U60_g7410</name>
</gene>
<dbReference type="CDD" id="cd00067">
    <property type="entry name" value="GAL4"/>
    <property type="match status" value="1"/>
</dbReference>
<keyword evidence="7" id="KW-1185">Reference proteome</keyword>
<protein>
    <recommendedName>
        <fullName evidence="8">Zn(2)-C6 fungal-type domain-containing protein</fullName>
    </recommendedName>
</protein>
<evidence type="ECO:0000256" key="1">
    <source>
        <dbReference type="ARBA" id="ARBA00004123"/>
    </source>
</evidence>
<dbReference type="GO" id="GO:0008270">
    <property type="term" value="F:zinc ion binding"/>
    <property type="evidence" value="ECO:0007669"/>
    <property type="project" value="InterPro"/>
</dbReference>
<evidence type="ECO:0000256" key="3">
    <source>
        <dbReference type="SAM" id="MobiDB-lite"/>
    </source>
</evidence>
<evidence type="ECO:0000313" key="7">
    <source>
        <dbReference type="Proteomes" id="UP000757232"/>
    </source>
</evidence>
<feature type="compositionally biased region" description="Low complexity" evidence="3">
    <location>
        <begin position="697"/>
        <end position="708"/>
    </location>
</feature>
<accession>A0A9Q5HT76</accession>
<dbReference type="InterPro" id="IPR050613">
    <property type="entry name" value="Sec_Metabolite_Reg"/>
</dbReference>
<name>A0A9Q5HT76_SANBA</name>
<organism evidence="6 7">
    <name type="scientific">Sanghuangporus baumii</name>
    <name type="common">Phellinus baumii</name>
    <dbReference type="NCBI Taxonomy" id="108892"/>
    <lineage>
        <taxon>Eukaryota</taxon>
        <taxon>Fungi</taxon>
        <taxon>Dikarya</taxon>
        <taxon>Basidiomycota</taxon>
        <taxon>Agaricomycotina</taxon>
        <taxon>Agaricomycetes</taxon>
        <taxon>Hymenochaetales</taxon>
        <taxon>Hymenochaetaceae</taxon>
        <taxon>Sanghuangporus</taxon>
    </lineage>
</organism>
<dbReference type="PROSITE" id="PS00463">
    <property type="entry name" value="ZN2_CY6_FUNGAL_1"/>
    <property type="match status" value="1"/>
</dbReference>
<dbReference type="PANTHER" id="PTHR31001">
    <property type="entry name" value="UNCHARACTERIZED TRANSCRIPTIONAL REGULATORY PROTEIN"/>
    <property type="match status" value="1"/>
</dbReference>
<dbReference type="PROSITE" id="PS50048">
    <property type="entry name" value="ZN2_CY6_FUNGAL_2"/>
    <property type="match status" value="1"/>
</dbReference>
<feature type="region of interest" description="Disordered" evidence="3">
    <location>
        <begin position="681"/>
        <end position="721"/>
    </location>
</feature>
<feature type="domain" description="Zn(2)-C6 fungal-type" evidence="4">
    <location>
        <begin position="24"/>
        <end position="53"/>
    </location>
</feature>